<dbReference type="EMBL" id="QJKJ01000678">
    <property type="protein sequence ID" value="RDY11251.1"/>
    <property type="molecule type" value="Genomic_DNA"/>
</dbReference>
<keyword evidence="3" id="KW-1185">Reference proteome</keyword>
<feature type="transmembrane region" description="Helical" evidence="1">
    <location>
        <begin position="55"/>
        <end position="74"/>
    </location>
</feature>
<evidence type="ECO:0000313" key="3">
    <source>
        <dbReference type="Proteomes" id="UP000257109"/>
    </source>
</evidence>
<name>A0A371I880_MUCPR</name>
<feature type="non-terminal residue" evidence="2">
    <location>
        <position position="1"/>
    </location>
</feature>
<accession>A0A371I880</accession>
<sequence length="142" mass="15847">CLHLGQEECELSHLSMHRTWNPWLHFGKIRTLSPLVNSDKHITHSESKLGSFNSLVAFFFTPVLATLAGGLFIATDSLATKLEHLSAHLMMEFNPSEHIRAQSRTDNTMTTFASKFPSPRYVSVESWMLAGGFADPGWLSGE</sequence>
<dbReference type="Proteomes" id="UP000257109">
    <property type="component" value="Unassembled WGS sequence"/>
</dbReference>
<protein>
    <submittedName>
        <fullName evidence="2">Uncharacterized protein</fullName>
    </submittedName>
</protein>
<organism evidence="2 3">
    <name type="scientific">Mucuna pruriens</name>
    <name type="common">Velvet bean</name>
    <name type="synonym">Dolichos pruriens</name>
    <dbReference type="NCBI Taxonomy" id="157652"/>
    <lineage>
        <taxon>Eukaryota</taxon>
        <taxon>Viridiplantae</taxon>
        <taxon>Streptophyta</taxon>
        <taxon>Embryophyta</taxon>
        <taxon>Tracheophyta</taxon>
        <taxon>Spermatophyta</taxon>
        <taxon>Magnoliopsida</taxon>
        <taxon>eudicotyledons</taxon>
        <taxon>Gunneridae</taxon>
        <taxon>Pentapetalae</taxon>
        <taxon>rosids</taxon>
        <taxon>fabids</taxon>
        <taxon>Fabales</taxon>
        <taxon>Fabaceae</taxon>
        <taxon>Papilionoideae</taxon>
        <taxon>50 kb inversion clade</taxon>
        <taxon>NPAAA clade</taxon>
        <taxon>indigoferoid/millettioid clade</taxon>
        <taxon>Phaseoleae</taxon>
        <taxon>Mucuna</taxon>
    </lineage>
</organism>
<keyword evidence="1" id="KW-1133">Transmembrane helix</keyword>
<evidence type="ECO:0000256" key="1">
    <source>
        <dbReference type="SAM" id="Phobius"/>
    </source>
</evidence>
<dbReference type="OrthoDB" id="1551848at2759"/>
<proteinExistence type="predicted"/>
<keyword evidence="1" id="KW-0812">Transmembrane</keyword>
<keyword evidence="1" id="KW-0472">Membrane</keyword>
<evidence type="ECO:0000313" key="2">
    <source>
        <dbReference type="EMBL" id="RDY11251.1"/>
    </source>
</evidence>
<comment type="caution">
    <text evidence="2">The sequence shown here is derived from an EMBL/GenBank/DDBJ whole genome shotgun (WGS) entry which is preliminary data.</text>
</comment>
<reference evidence="2" key="1">
    <citation type="submission" date="2018-05" db="EMBL/GenBank/DDBJ databases">
        <title>Draft genome of Mucuna pruriens seed.</title>
        <authorList>
            <person name="Nnadi N.E."/>
            <person name="Vos R."/>
            <person name="Hasami M.H."/>
            <person name="Devisetty U.K."/>
            <person name="Aguiy J.C."/>
        </authorList>
    </citation>
    <scope>NUCLEOTIDE SEQUENCE [LARGE SCALE GENOMIC DNA]</scope>
    <source>
        <strain evidence="2">JCA_2017</strain>
    </source>
</reference>
<gene>
    <name evidence="2" type="ORF">CR513_04113</name>
</gene>
<dbReference type="AlphaFoldDB" id="A0A371I880"/>